<accession>A0A330H0U5</accession>
<evidence type="ECO:0000313" key="2">
    <source>
        <dbReference type="Proteomes" id="UP000251956"/>
    </source>
</evidence>
<evidence type="ECO:0000313" key="1">
    <source>
        <dbReference type="EMBL" id="RAZ76145.1"/>
    </source>
</evidence>
<gene>
    <name evidence="1" type="ORF">DPM35_15650</name>
</gene>
<protein>
    <submittedName>
        <fullName evidence="1">Uncharacterized protein</fullName>
    </submittedName>
</protein>
<reference evidence="1 2" key="1">
    <citation type="submission" date="2018-07" db="EMBL/GenBank/DDBJ databases">
        <title>Diversity of Mesorhizobium strains in Brazil.</title>
        <authorList>
            <person name="Helene L.C.F."/>
            <person name="Dall'Agnol R."/>
            <person name="Delamuta J.R.M."/>
            <person name="Hungria M."/>
        </authorList>
    </citation>
    <scope>NUCLEOTIDE SEQUENCE [LARGE SCALE GENOMIC DNA]</scope>
    <source>
        <strain evidence="1 2">CNPSo 3140</strain>
    </source>
</reference>
<dbReference type="AlphaFoldDB" id="A0A330H0U5"/>
<keyword evidence="2" id="KW-1185">Reference proteome</keyword>
<dbReference type="Proteomes" id="UP000251956">
    <property type="component" value="Unassembled WGS sequence"/>
</dbReference>
<comment type="caution">
    <text evidence="1">The sequence shown here is derived from an EMBL/GenBank/DDBJ whole genome shotgun (WGS) entry which is preliminary data.</text>
</comment>
<dbReference type="EMBL" id="QMBQ01000004">
    <property type="protein sequence ID" value="RAZ76145.1"/>
    <property type="molecule type" value="Genomic_DNA"/>
</dbReference>
<proteinExistence type="predicted"/>
<name>A0A330H0U5_9HYPH</name>
<sequence>MFIFLNLQSKVQDRPDMPFGFATPVPIVKKYAHRRRFFALDMTQMVAAHNRDCVWKAAFCIL</sequence>
<organism evidence="1 2">
    <name type="scientific">Mesorhizobium atlanticum</name>
    <dbReference type="NCBI Taxonomy" id="2233532"/>
    <lineage>
        <taxon>Bacteria</taxon>
        <taxon>Pseudomonadati</taxon>
        <taxon>Pseudomonadota</taxon>
        <taxon>Alphaproteobacteria</taxon>
        <taxon>Hyphomicrobiales</taxon>
        <taxon>Phyllobacteriaceae</taxon>
        <taxon>Mesorhizobium</taxon>
    </lineage>
</organism>